<evidence type="ECO:0000313" key="2">
    <source>
        <dbReference type="EMBL" id="ARD67041.1"/>
    </source>
</evidence>
<dbReference type="AlphaFoldDB" id="A0AAC9QX08"/>
<protein>
    <submittedName>
        <fullName evidence="2">Uncharacterized protein</fullName>
    </submittedName>
</protein>
<evidence type="ECO:0000313" key="3">
    <source>
        <dbReference type="Proteomes" id="UP000192391"/>
    </source>
</evidence>
<organism evidence="2 3">
    <name type="scientific">Eubacterium limosum</name>
    <dbReference type="NCBI Taxonomy" id="1736"/>
    <lineage>
        <taxon>Bacteria</taxon>
        <taxon>Bacillati</taxon>
        <taxon>Bacillota</taxon>
        <taxon>Clostridia</taxon>
        <taxon>Eubacteriales</taxon>
        <taxon>Eubacteriaceae</taxon>
        <taxon>Eubacterium</taxon>
    </lineage>
</organism>
<gene>
    <name evidence="2" type="ORF">B2M23_16535</name>
</gene>
<dbReference type="KEGG" id="elim:B2M23_16535"/>
<reference evidence="3" key="1">
    <citation type="journal article" date="2017" name="Sci. Rep.">
        <title>Determination of the Genome and Primary Transcriptome of Syngas Fermenting Eubacterium limosum ATCC 8486.</title>
        <authorList>
            <person name="Song Y."/>
            <person name="Shin J."/>
            <person name="Jeong Y."/>
            <person name="Jin S."/>
            <person name="Lee J.K."/>
            <person name="Kim D.R."/>
            <person name="Kim S.C."/>
            <person name="Cho S."/>
            <person name="Cho B.K."/>
        </authorList>
    </citation>
    <scope>NUCLEOTIDE SEQUENCE [LARGE SCALE GENOMIC DNA]</scope>
    <source>
        <strain evidence="3">ATCC 8486</strain>
    </source>
</reference>
<proteinExistence type="predicted"/>
<feature type="region of interest" description="Disordered" evidence="1">
    <location>
        <begin position="86"/>
        <end position="120"/>
    </location>
</feature>
<dbReference type="RefSeq" id="WP_038352335.1">
    <property type="nucleotide sequence ID" value="NZ_CP019962.1"/>
</dbReference>
<dbReference type="EMBL" id="CP019962">
    <property type="protein sequence ID" value="ARD67041.1"/>
    <property type="molecule type" value="Genomic_DNA"/>
</dbReference>
<dbReference type="Proteomes" id="UP000192391">
    <property type="component" value="Chromosome"/>
</dbReference>
<evidence type="ECO:0000256" key="1">
    <source>
        <dbReference type="SAM" id="MobiDB-lite"/>
    </source>
</evidence>
<accession>A0AAC9QX08</accession>
<name>A0AAC9QX08_EUBLI</name>
<sequence length="489" mass="56837">MAIENKVSKRIDEISALLVGEVIRYKDNRIKDIEALENAMLQSEKKEKKEIKNHMDKDTQAVKERIEAFLSESESLVETYGMDDTFENQNESQEKPETEESDPNPRQIQSASQKERPYAITKNEMSVYSKLRREVDAIHARTAFKEPKEQMRFEFVVMDTMANTDYPEKESDLRTLSMMSAPNTSISESIENEGWPAINAGMNLKAANYIPKNEKAALSLQWLKSEKVRLETRKAEVAKVLTLNTAITTESLYQSDAELKFLGENHDLWLDDAVNRKIQEIHERNVLILENKIYYGSREEESAYKQALREQIEERYHVGRDTNLTQMADRILSRDHHDYCALTREEAVHFQNEEQTIYDFDQNTKVWERVDAVEKIAVALPNHDFYISRSDLSAFLQQQFEDTLYENRMEQEDLYTEEVTDYRTEIDPDVGTRESINALGKKKQPTAASVQDELEEDVEYGIGEVGDSNQEAIEEYMVEEITIEEDLER</sequence>